<dbReference type="RefSeq" id="WP_021739905.1">
    <property type="nucleotide sequence ID" value="NZ_KI271158.1"/>
</dbReference>
<evidence type="ECO:0000256" key="1">
    <source>
        <dbReference type="ARBA" id="ARBA00023125"/>
    </source>
</evidence>
<gene>
    <name evidence="3" type="ORF">HMPREF0373_01499</name>
</gene>
<keyword evidence="4" id="KW-1185">Reference proteome</keyword>
<dbReference type="InterPro" id="IPR001387">
    <property type="entry name" value="Cro/C1-type_HTH"/>
</dbReference>
<dbReference type="Gene3D" id="1.10.260.40">
    <property type="entry name" value="lambda repressor-like DNA-binding domains"/>
    <property type="match status" value="1"/>
</dbReference>
<sequence>MELNAQIKKYRTELNLSQEELAEKVYVTRQTISNWENGKSSPDIHSLLFLSSLFNVSLDQLIKGDIETMKEIINECLLYLVHRTSCFFTKYHLWSNNNHLSGNSRFCFPIFLY</sequence>
<evidence type="ECO:0000313" key="4">
    <source>
        <dbReference type="Proteomes" id="UP000016608"/>
    </source>
</evidence>
<dbReference type="EMBL" id="AWVJ01000091">
    <property type="protein sequence ID" value="ERK47140.1"/>
    <property type="molecule type" value="Genomic_DNA"/>
</dbReference>
<dbReference type="AlphaFoldDB" id="U2P9F1"/>
<dbReference type="HOGENOM" id="CLU_066192_2_9_9"/>
<dbReference type="Proteomes" id="UP000016608">
    <property type="component" value="Unassembled WGS sequence"/>
</dbReference>
<dbReference type="InterPro" id="IPR010982">
    <property type="entry name" value="Lambda_DNA-bd_dom_sf"/>
</dbReference>
<name>U2P9F1_EUBRA</name>
<dbReference type="SMART" id="SM00530">
    <property type="entry name" value="HTH_XRE"/>
    <property type="match status" value="1"/>
</dbReference>
<accession>U2P9F1</accession>
<organism evidence="3 4">
    <name type="scientific">Eubacterium ramulus ATCC 29099</name>
    <dbReference type="NCBI Taxonomy" id="1256908"/>
    <lineage>
        <taxon>Bacteria</taxon>
        <taxon>Bacillati</taxon>
        <taxon>Bacillota</taxon>
        <taxon>Clostridia</taxon>
        <taxon>Eubacteriales</taxon>
        <taxon>Eubacteriaceae</taxon>
        <taxon>Eubacterium</taxon>
    </lineage>
</organism>
<comment type="caution">
    <text evidence="3">The sequence shown here is derived from an EMBL/GenBank/DDBJ whole genome shotgun (WGS) entry which is preliminary data.</text>
</comment>
<evidence type="ECO:0000313" key="3">
    <source>
        <dbReference type="EMBL" id="ERK47140.1"/>
    </source>
</evidence>
<dbReference type="eggNOG" id="COG1476">
    <property type="taxonomic scope" value="Bacteria"/>
</dbReference>
<reference evidence="3 4" key="1">
    <citation type="submission" date="2013-06" db="EMBL/GenBank/DDBJ databases">
        <authorList>
            <person name="Weinstock G."/>
            <person name="Sodergren E."/>
            <person name="Lobos E.A."/>
            <person name="Fulton L."/>
            <person name="Fulton R."/>
            <person name="Courtney L."/>
            <person name="Fronick C."/>
            <person name="O'Laughlin M."/>
            <person name="Godfrey J."/>
            <person name="Wilson R.M."/>
            <person name="Miner T."/>
            <person name="Farmer C."/>
            <person name="Delehaunty K."/>
            <person name="Cordes M."/>
            <person name="Minx P."/>
            <person name="Tomlinson C."/>
            <person name="Chen J."/>
            <person name="Wollam A."/>
            <person name="Pepin K.H."/>
            <person name="Bhonagiri V."/>
            <person name="Zhang X."/>
            <person name="Warren W."/>
            <person name="Mitreva M."/>
            <person name="Mardis E.R."/>
            <person name="Wilson R.K."/>
        </authorList>
    </citation>
    <scope>NUCLEOTIDE SEQUENCE [LARGE SCALE GENOMIC DNA]</scope>
    <source>
        <strain evidence="3 4">ATCC 29099</strain>
    </source>
</reference>
<dbReference type="PANTHER" id="PTHR46558">
    <property type="entry name" value="TRACRIPTIONAL REGULATORY PROTEIN-RELATED-RELATED"/>
    <property type="match status" value="1"/>
</dbReference>
<dbReference type="SUPFAM" id="SSF47413">
    <property type="entry name" value="lambda repressor-like DNA-binding domains"/>
    <property type="match status" value="1"/>
</dbReference>
<dbReference type="GO" id="GO:0003677">
    <property type="term" value="F:DNA binding"/>
    <property type="evidence" value="ECO:0007669"/>
    <property type="project" value="UniProtKB-KW"/>
</dbReference>
<proteinExistence type="predicted"/>
<keyword evidence="1 3" id="KW-0238">DNA-binding</keyword>
<dbReference type="Pfam" id="PF01381">
    <property type="entry name" value="HTH_3"/>
    <property type="match status" value="1"/>
</dbReference>
<feature type="domain" description="HTH cro/C1-type" evidence="2">
    <location>
        <begin position="7"/>
        <end position="61"/>
    </location>
</feature>
<protein>
    <submittedName>
        <fullName evidence="3">DNA-binding helix-turn-helix protein</fullName>
    </submittedName>
</protein>
<dbReference type="PROSITE" id="PS50943">
    <property type="entry name" value="HTH_CROC1"/>
    <property type="match status" value="1"/>
</dbReference>
<dbReference type="CDD" id="cd00093">
    <property type="entry name" value="HTH_XRE"/>
    <property type="match status" value="1"/>
</dbReference>
<evidence type="ECO:0000259" key="2">
    <source>
        <dbReference type="PROSITE" id="PS50943"/>
    </source>
</evidence>
<dbReference type="PANTHER" id="PTHR46558:SF15">
    <property type="entry name" value="HELIX-TURN-HELIX DOMAIN PROTEIN"/>
    <property type="match status" value="1"/>
</dbReference>